<accession>A0AAE4ANP4</accession>
<keyword evidence="10" id="KW-1185">Reference proteome</keyword>
<evidence type="ECO:0000256" key="1">
    <source>
        <dbReference type="ARBA" id="ARBA00004651"/>
    </source>
</evidence>
<feature type="transmembrane region" description="Helical" evidence="7">
    <location>
        <begin position="12"/>
        <end position="32"/>
    </location>
</feature>
<dbReference type="AlphaFoldDB" id="A0AAE4ANP4"/>
<keyword evidence="5 7" id="KW-1133">Transmembrane helix</keyword>
<keyword evidence="3" id="KW-1003">Cell membrane</keyword>
<evidence type="ECO:0000259" key="8">
    <source>
        <dbReference type="PROSITE" id="PS50928"/>
    </source>
</evidence>
<dbReference type="InterPro" id="IPR000515">
    <property type="entry name" value="MetI-like"/>
</dbReference>
<dbReference type="SUPFAM" id="SSF161098">
    <property type="entry name" value="MetI-like"/>
    <property type="match status" value="1"/>
</dbReference>
<name>A0AAE4ANP4_9BACT</name>
<dbReference type="GO" id="GO:0005886">
    <property type="term" value="C:plasma membrane"/>
    <property type="evidence" value="ECO:0007669"/>
    <property type="project" value="UniProtKB-SubCell"/>
</dbReference>
<dbReference type="PROSITE" id="PS50928">
    <property type="entry name" value="ABC_TM1"/>
    <property type="match status" value="1"/>
</dbReference>
<evidence type="ECO:0000256" key="2">
    <source>
        <dbReference type="ARBA" id="ARBA00022448"/>
    </source>
</evidence>
<evidence type="ECO:0000256" key="5">
    <source>
        <dbReference type="ARBA" id="ARBA00022989"/>
    </source>
</evidence>
<dbReference type="PANTHER" id="PTHR30151:SF0">
    <property type="entry name" value="ABC TRANSPORTER PERMEASE PROTEIN MJ0413-RELATED"/>
    <property type="match status" value="1"/>
</dbReference>
<proteinExistence type="inferred from homology"/>
<dbReference type="Gene3D" id="1.10.3720.10">
    <property type="entry name" value="MetI-like"/>
    <property type="match status" value="1"/>
</dbReference>
<feature type="transmembrane region" description="Helical" evidence="7">
    <location>
        <begin position="161"/>
        <end position="186"/>
    </location>
</feature>
<reference evidence="9" key="1">
    <citation type="submission" date="2023-07" db="EMBL/GenBank/DDBJ databases">
        <title>Genomic Encyclopedia of Type Strains, Phase IV (KMG-IV): sequencing the most valuable type-strain genomes for metagenomic binning, comparative biology and taxonomic classification.</title>
        <authorList>
            <person name="Goeker M."/>
        </authorList>
    </citation>
    <scope>NUCLEOTIDE SEQUENCE</scope>
    <source>
        <strain evidence="9">DSM 24202</strain>
    </source>
</reference>
<feature type="transmembrane region" description="Helical" evidence="7">
    <location>
        <begin position="52"/>
        <end position="77"/>
    </location>
</feature>
<gene>
    <name evidence="9" type="ORF">J3R75_002591</name>
</gene>
<dbReference type="EMBL" id="JAUSVL010000001">
    <property type="protein sequence ID" value="MDQ0290484.1"/>
    <property type="molecule type" value="Genomic_DNA"/>
</dbReference>
<dbReference type="Proteomes" id="UP001238163">
    <property type="component" value="Unassembled WGS sequence"/>
</dbReference>
<comment type="subcellular location">
    <subcellularLocation>
        <location evidence="1 7">Cell membrane</location>
        <topology evidence="1 7">Multi-pass membrane protein</topology>
    </subcellularLocation>
</comment>
<feature type="transmembrane region" description="Helical" evidence="7">
    <location>
        <begin position="119"/>
        <end position="140"/>
    </location>
</feature>
<evidence type="ECO:0000256" key="4">
    <source>
        <dbReference type="ARBA" id="ARBA00022692"/>
    </source>
</evidence>
<keyword evidence="4 7" id="KW-0812">Transmembrane</keyword>
<evidence type="ECO:0000256" key="6">
    <source>
        <dbReference type="ARBA" id="ARBA00023136"/>
    </source>
</evidence>
<comment type="similarity">
    <text evidence="7">Belongs to the binding-protein-dependent transport system permease family.</text>
</comment>
<evidence type="ECO:0000256" key="3">
    <source>
        <dbReference type="ARBA" id="ARBA00022475"/>
    </source>
</evidence>
<dbReference type="Pfam" id="PF00528">
    <property type="entry name" value="BPD_transp_1"/>
    <property type="match status" value="1"/>
</dbReference>
<dbReference type="GO" id="GO:0055085">
    <property type="term" value="P:transmembrane transport"/>
    <property type="evidence" value="ECO:0007669"/>
    <property type="project" value="InterPro"/>
</dbReference>
<dbReference type="InterPro" id="IPR035906">
    <property type="entry name" value="MetI-like_sf"/>
</dbReference>
<keyword evidence="6 7" id="KW-0472">Membrane</keyword>
<comment type="caution">
    <text evidence="9">The sequence shown here is derived from an EMBL/GenBank/DDBJ whole genome shotgun (WGS) entry which is preliminary data.</text>
</comment>
<evidence type="ECO:0000256" key="7">
    <source>
        <dbReference type="RuleBase" id="RU363032"/>
    </source>
</evidence>
<sequence length="247" mass="26441">MSPLTIIRKASPFVILLLCWALASMLCGPALVPAPGTTALKLLALLASQATWSHVAATLLRGLGGLALAAVAAYVLGIPCGLDPRLLEFFSPLVTAAQSCPPIVWISLVLVWVSTGSTVPIIVVFASVFPVLFINIAQGTAHLDRNLFAMARFYRVPRRRFLSQLILPGIAQSSLAAFTFALGITWKVTATAEFFGAATGIGAQIQRAFRLMDMAGLFAWTLIIIAIGLALELGLIHPLRDRAKHHY</sequence>
<organism evidence="9 10">
    <name type="scientific">Oligosphaera ethanolica</name>
    <dbReference type="NCBI Taxonomy" id="760260"/>
    <lineage>
        <taxon>Bacteria</taxon>
        <taxon>Pseudomonadati</taxon>
        <taxon>Lentisphaerota</taxon>
        <taxon>Oligosphaeria</taxon>
        <taxon>Oligosphaerales</taxon>
        <taxon>Oligosphaeraceae</taxon>
        <taxon>Oligosphaera</taxon>
    </lineage>
</organism>
<protein>
    <submittedName>
        <fullName evidence="9">ABC-type nitrate/sulfonate/bicarbonate transport system permease component</fullName>
    </submittedName>
</protein>
<dbReference type="PANTHER" id="PTHR30151">
    <property type="entry name" value="ALKANE SULFONATE ABC TRANSPORTER-RELATED, MEMBRANE SUBUNIT"/>
    <property type="match status" value="1"/>
</dbReference>
<keyword evidence="2 7" id="KW-0813">Transport</keyword>
<feature type="transmembrane region" description="Helical" evidence="7">
    <location>
        <begin position="89"/>
        <end position="113"/>
    </location>
</feature>
<dbReference type="RefSeq" id="WP_307262046.1">
    <property type="nucleotide sequence ID" value="NZ_JAUSVL010000001.1"/>
</dbReference>
<feature type="transmembrane region" description="Helical" evidence="7">
    <location>
        <begin position="217"/>
        <end position="236"/>
    </location>
</feature>
<feature type="domain" description="ABC transmembrane type-1" evidence="8">
    <location>
        <begin position="55"/>
        <end position="235"/>
    </location>
</feature>
<evidence type="ECO:0000313" key="10">
    <source>
        <dbReference type="Proteomes" id="UP001238163"/>
    </source>
</evidence>
<evidence type="ECO:0000313" key="9">
    <source>
        <dbReference type="EMBL" id="MDQ0290484.1"/>
    </source>
</evidence>